<reference evidence="1 2" key="1">
    <citation type="submission" date="2019-06" db="EMBL/GenBank/DDBJ databases">
        <title>The draft genome of Rhizobium smilacinae PTYR-5.</title>
        <authorList>
            <person name="Liu L."/>
            <person name="Li L."/>
            <person name="Zhang X."/>
        </authorList>
    </citation>
    <scope>NUCLEOTIDE SEQUENCE [LARGE SCALE GENOMIC DNA]</scope>
    <source>
        <strain evidence="1 2">PTYR-5</strain>
    </source>
</reference>
<proteinExistence type="predicted"/>
<evidence type="ECO:0000313" key="1">
    <source>
        <dbReference type="EMBL" id="TNM65771.1"/>
    </source>
</evidence>
<dbReference type="EMBL" id="VDMN01000001">
    <property type="protein sequence ID" value="TNM65771.1"/>
    <property type="molecule type" value="Genomic_DNA"/>
</dbReference>
<dbReference type="Pfam" id="PF06169">
    <property type="entry name" value="DUF982"/>
    <property type="match status" value="1"/>
</dbReference>
<protein>
    <submittedName>
        <fullName evidence="1">DUF982 domain-containing protein</fullName>
    </submittedName>
</protein>
<dbReference type="InterPro" id="IPR010385">
    <property type="entry name" value="DUF982"/>
</dbReference>
<organism evidence="1 2">
    <name type="scientific">Aliirhizobium smilacinae</name>
    <dbReference type="NCBI Taxonomy" id="1395944"/>
    <lineage>
        <taxon>Bacteria</taxon>
        <taxon>Pseudomonadati</taxon>
        <taxon>Pseudomonadota</taxon>
        <taxon>Alphaproteobacteria</taxon>
        <taxon>Hyphomicrobiales</taxon>
        <taxon>Rhizobiaceae</taxon>
        <taxon>Aliirhizobium</taxon>
    </lineage>
</organism>
<comment type="caution">
    <text evidence="1">The sequence shown here is derived from an EMBL/GenBank/DDBJ whole genome shotgun (WGS) entry which is preliminary data.</text>
</comment>
<dbReference type="RefSeq" id="WP_139674162.1">
    <property type="nucleotide sequence ID" value="NZ_VDMN01000001.1"/>
</dbReference>
<dbReference type="Gene3D" id="6.10.250.730">
    <property type="match status" value="1"/>
</dbReference>
<dbReference type="AlphaFoldDB" id="A0A5C4XRY5"/>
<evidence type="ECO:0000313" key="2">
    <source>
        <dbReference type="Proteomes" id="UP000311605"/>
    </source>
</evidence>
<sequence>MNSIIPVGFSIEWSYPVIVRDREIKDRSIAGPRAALKYLHEDFAIQSGRTYWQAIEACNDALRYRGDIDLARNSFIAAYAECMTKLSMH</sequence>
<gene>
    <name evidence="1" type="ORF">FHP24_05885</name>
</gene>
<dbReference type="OrthoDB" id="8420443at2"/>
<keyword evidence="2" id="KW-1185">Reference proteome</keyword>
<dbReference type="Proteomes" id="UP000311605">
    <property type="component" value="Unassembled WGS sequence"/>
</dbReference>
<accession>A0A5C4XRY5</accession>
<name>A0A5C4XRY5_9HYPH</name>